<organism evidence="2 3">
    <name type="scientific">Alishewanella longhuensis</name>
    <dbReference type="NCBI Taxonomy" id="1091037"/>
    <lineage>
        <taxon>Bacteria</taxon>
        <taxon>Pseudomonadati</taxon>
        <taxon>Pseudomonadota</taxon>
        <taxon>Gammaproteobacteria</taxon>
        <taxon>Alteromonadales</taxon>
        <taxon>Alteromonadaceae</taxon>
        <taxon>Alishewanella</taxon>
    </lineage>
</organism>
<evidence type="ECO:0000313" key="3">
    <source>
        <dbReference type="Proteomes" id="UP000659697"/>
    </source>
</evidence>
<dbReference type="RefSeq" id="WP_189433446.1">
    <property type="nucleotide sequence ID" value="NZ_BNAO01000007.1"/>
</dbReference>
<feature type="signal peptide" evidence="1">
    <location>
        <begin position="1"/>
        <end position="22"/>
    </location>
</feature>
<dbReference type="InterPro" id="IPR022193">
    <property type="entry name" value="DUF3718"/>
</dbReference>
<accession>A0ABQ3L0C7</accession>
<sequence>MKTVLFFVASLASASIALPAAAQTQLIDSYTYATLVQVCTNAAKDDHVGLHKTLREYRLSRKKAVQKVVCNGSSLMDFAKENQAVKVTAMLKPYADHNPSKVTVYDVVAAAAN</sequence>
<dbReference type="EMBL" id="BNAO01000007">
    <property type="protein sequence ID" value="GHG73238.1"/>
    <property type="molecule type" value="Genomic_DNA"/>
</dbReference>
<feature type="chain" id="PRO_5046690834" description="DUF3718 domain-containing protein" evidence="1">
    <location>
        <begin position="23"/>
        <end position="113"/>
    </location>
</feature>
<evidence type="ECO:0000313" key="2">
    <source>
        <dbReference type="EMBL" id="GHG73238.1"/>
    </source>
</evidence>
<gene>
    <name evidence="2" type="ORF">GCM10010919_25890</name>
</gene>
<keyword evidence="1" id="KW-0732">Signal</keyword>
<protein>
    <recommendedName>
        <fullName evidence="4">DUF3718 domain-containing protein</fullName>
    </recommendedName>
</protein>
<reference evidence="3" key="1">
    <citation type="journal article" date="2019" name="Int. J. Syst. Evol. Microbiol.">
        <title>The Global Catalogue of Microorganisms (GCM) 10K type strain sequencing project: providing services to taxonomists for standard genome sequencing and annotation.</title>
        <authorList>
            <consortium name="The Broad Institute Genomics Platform"/>
            <consortium name="The Broad Institute Genome Sequencing Center for Infectious Disease"/>
            <person name="Wu L."/>
            <person name="Ma J."/>
        </authorList>
    </citation>
    <scope>NUCLEOTIDE SEQUENCE [LARGE SCALE GENOMIC DNA]</scope>
    <source>
        <strain evidence="3">CGMCC 1.7003</strain>
    </source>
</reference>
<name>A0ABQ3L0C7_9ALTE</name>
<evidence type="ECO:0000256" key="1">
    <source>
        <dbReference type="SAM" id="SignalP"/>
    </source>
</evidence>
<comment type="caution">
    <text evidence="2">The sequence shown here is derived from an EMBL/GenBank/DDBJ whole genome shotgun (WGS) entry which is preliminary data.</text>
</comment>
<evidence type="ECO:0008006" key="4">
    <source>
        <dbReference type="Google" id="ProtNLM"/>
    </source>
</evidence>
<dbReference type="Proteomes" id="UP000659697">
    <property type="component" value="Unassembled WGS sequence"/>
</dbReference>
<dbReference type="Pfam" id="PF12514">
    <property type="entry name" value="DUF3718"/>
    <property type="match status" value="1"/>
</dbReference>
<keyword evidence="3" id="KW-1185">Reference proteome</keyword>
<proteinExistence type="predicted"/>